<feature type="domain" description="Citrate transporter-like" evidence="9">
    <location>
        <begin position="17"/>
        <end position="141"/>
    </location>
</feature>
<dbReference type="PANTHER" id="PTHR43568:SF1">
    <property type="entry name" value="P PROTEIN"/>
    <property type="match status" value="1"/>
</dbReference>
<keyword evidence="6 8" id="KW-1133">Transmembrane helix</keyword>
<keyword evidence="3" id="KW-0813">Transport</keyword>
<dbReference type="AlphaFoldDB" id="X1RDW0"/>
<accession>X1RDW0</accession>
<comment type="subcellular location">
    <subcellularLocation>
        <location evidence="1">Cell membrane</location>
        <topology evidence="1">Multi-pass membrane protein</topology>
    </subcellularLocation>
</comment>
<keyword evidence="7 8" id="KW-0472">Membrane</keyword>
<dbReference type="GO" id="GO:0005886">
    <property type="term" value="C:plasma membrane"/>
    <property type="evidence" value="ECO:0007669"/>
    <property type="project" value="UniProtKB-SubCell"/>
</dbReference>
<gene>
    <name evidence="10" type="ORF">S12H4_08435</name>
</gene>
<dbReference type="InterPro" id="IPR051475">
    <property type="entry name" value="Diverse_Ion_Transporter"/>
</dbReference>
<dbReference type="Pfam" id="PF03600">
    <property type="entry name" value="CitMHS"/>
    <property type="match status" value="1"/>
</dbReference>
<name>X1RDW0_9ZZZZ</name>
<evidence type="ECO:0000256" key="2">
    <source>
        <dbReference type="ARBA" id="ARBA00009843"/>
    </source>
</evidence>
<keyword evidence="5 8" id="KW-0812">Transmembrane</keyword>
<evidence type="ECO:0000259" key="9">
    <source>
        <dbReference type="Pfam" id="PF03600"/>
    </source>
</evidence>
<evidence type="ECO:0000256" key="6">
    <source>
        <dbReference type="ARBA" id="ARBA00022989"/>
    </source>
</evidence>
<evidence type="ECO:0000256" key="5">
    <source>
        <dbReference type="ARBA" id="ARBA00022692"/>
    </source>
</evidence>
<dbReference type="EMBL" id="BARW01003257">
    <property type="protein sequence ID" value="GAI65186.1"/>
    <property type="molecule type" value="Genomic_DNA"/>
</dbReference>
<keyword evidence="4" id="KW-1003">Cell membrane</keyword>
<feature type="transmembrane region" description="Helical" evidence="8">
    <location>
        <begin position="148"/>
        <end position="170"/>
    </location>
</feature>
<evidence type="ECO:0000256" key="3">
    <source>
        <dbReference type="ARBA" id="ARBA00022448"/>
    </source>
</evidence>
<dbReference type="GO" id="GO:0015105">
    <property type="term" value="F:arsenite transmembrane transporter activity"/>
    <property type="evidence" value="ECO:0007669"/>
    <property type="project" value="InterPro"/>
</dbReference>
<sequence>AQQREYVLELISTDVMIKNKTMFYFNSIAIIVTIVLFVVLPLLYLTAAISAVILVLVNRKYTKKPMGKILKDVEWEIIFFFISMYVVINCMLQAGFRDIIGLIPFESFGPILTVFIILILVSLLSGFVANTPIALIFLPIIEVLIEDFAFPAIPLLFAFIVAVNIGGNILPSGAAADMMTLKVAKDSGVENLGFKRLLKTGATFAFIHIGISCLYLLILIPFTS</sequence>
<feature type="transmembrane region" description="Helical" evidence="8">
    <location>
        <begin position="108"/>
        <end position="141"/>
    </location>
</feature>
<evidence type="ECO:0000256" key="8">
    <source>
        <dbReference type="SAM" id="Phobius"/>
    </source>
</evidence>
<evidence type="ECO:0000313" key="10">
    <source>
        <dbReference type="EMBL" id="GAI65186.1"/>
    </source>
</evidence>
<evidence type="ECO:0000256" key="7">
    <source>
        <dbReference type="ARBA" id="ARBA00023136"/>
    </source>
</evidence>
<dbReference type="InterPro" id="IPR004680">
    <property type="entry name" value="Cit_transptr-like_dom"/>
</dbReference>
<protein>
    <recommendedName>
        <fullName evidence="9">Citrate transporter-like domain-containing protein</fullName>
    </recommendedName>
</protein>
<dbReference type="PRINTS" id="PR00758">
    <property type="entry name" value="ARSENICPUMP"/>
</dbReference>
<reference evidence="10" key="1">
    <citation type="journal article" date="2014" name="Front. Microbiol.">
        <title>High frequency of phylogenetically diverse reductive dehalogenase-homologous genes in deep subseafloor sedimentary metagenomes.</title>
        <authorList>
            <person name="Kawai M."/>
            <person name="Futagami T."/>
            <person name="Toyoda A."/>
            <person name="Takaki Y."/>
            <person name="Nishi S."/>
            <person name="Hori S."/>
            <person name="Arai W."/>
            <person name="Tsubouchi T."/>
            <person name="Morono Y."/>
            <person name="Uchiyama I."/>
            <person name="Ito T."/>
            <person name="Fujiyama A."/>
            <person name="Inagaki F."/>
            <person name="Takami H."/>
        </authorList>
    </citation>
    <scope>NUCLEOTIDE SEQUENCE</scope>
    <source>
        <strain evidence="10">Expedition CK06-06</strain>
    </source>
</reference>
<dbReference type="InterPro" id="IPR000802">
    <property type="entry name" value="Arsenical_pump_ArsB"/>
</dbReference>
<dbReference type="PANTHER" id="PTHR43568">
    <property type="entry name" value="P PROTEIN"/>
    <property type="match status" value="1"/>
</dbReference>
<proteinExistence type="inferred from homology"/>
<comment type="caution">
    <text evidence="10">The sequence shown here is derived from an EMBL/GenBank/DDBJ whole genome shotgun (WGS) entry which is preliminary data.</text>
</comment>
<feature type="transmembrane region" description="Helical" evidence="8">
    <location>
        <begin position="202"/>
        <end position="222"/>
    </location>
</feature>
<feature type="transmembrane region" description="Helical" evidence="8">
    <location>
        <begin position="23"/>
        <end position="56"/>
    </location>
</feature>
<comment type="similarity">
    <text evidence="2">Belongs to the CitM (TC 2.A.11) transporter family.</text>
</comment>
<organism evidence="10">
    <name type="scientific">marine sediment metagenome</name>
    <dbReference type="NCBI Taxonomy" id="412755"/>
    <lineage>
        <taxon>unclassified sequences</taxon>
        <taxon>metagenomes</taxon>
        <taxon>ecological metagenomes</taxon>
    </lineage>
</organism>
<feature type="transmembrane region" description="Helical" evidence="8">
    <location>
        <begin position="77"/>
        <end position="96"/>
    </location>
</feature>
<evidence type="ECO:0000256" key="4">
    <source>
        <dbReference type="ARBA" id="ARBA00022475"/>
    </source>
</evidence>
<feature type="non-terminal residue" evidence="10">
    <location>
        <position position="1"/>
    </location>
</feature>
<evidence type="ECO:0000256" key="1">
    <source>
        <dbReference type="ARBA" id="ARBA00004651"/>
    </source>
</evidence>